<organism evidence="2 3">
    <name type="scientific">Neoroseomonas eburnea</name>
    <dbReference type="NCBI Taxonomy" id="1346889"/>
    <lineage>
        <taxon>Bacteria</taxon>
        <taxon>Pseudomonadati</taxon>
        <taxon>Pseudomonadota</taxon>
        <taxon>Alphaproteobacteria</taxon>
        <taxon>Acetobacterales</taxon>
        <taxon>Acetobacteraceae</taxon>
        <taxon>Neoroseomonas</taxon>
    </lineage>
</organism>
<evidence type="ECO:0000313" key="3">
    <source>
        <dbReference type="Proteomes" id="UP001138709"/>
    </source>
</evidence>
<evidence type="ECO:0000256" key="1">
    <source>
        <dbReference type="SAM" id="MobiDB-lite"/>
    </source>
</evidence>
<gene>
    <name evidence="2" type="ORF">GXW74_19865</name>
</gene>
<sequence length="259" mass="29073">MARIRSVHPGLFTDEAFVTVSPLARILWIGIWTECDDQGAFEWKPVTLKMRILPVDNVDVPALLAELVAADMIRAYTVDGRQYGAVRNFAKFQRPKKPNSLHPIPDEFRTYLGSRGASSEPDDDDAGGSSPPAPPDGPLVPQKSEIAPQMEDGGWREEKETPSLRSGSKKDPPAARRGTRLPPDWQPSDRERAFARQLGLDPDAVAERFRDYWHAKAGKDGAKLDWPATWRNWCRTEVERLPRRPPPQDEIRFSGGMPV</sequence>
<dbReference type="Proteomes" id="UP001138709">
    <property type="component" value="Unassembled WGS sequence"/>
</dbReference>
<feature type="compositionally biased region" description="Basic and acidic residues" evidence="1">
    <location>
        <begin position="153"/>
        <end position="174"/>
    </location>
</feature>
<protein>
    <recommendedName>
        <fullName evidence="4">DnaT DNA-binding domain-containing protein</fullName>
    </recommendedName>
</protein>
<evidence type="ECO:0000313" key="2">
    <source>
        <dbReference type="EMBL" id="MBR0682759.1"/>
    </source>
</evidence>
<dbReference type="RefSeq" id="WP_211848296.1">
    <property type="nucleotide sequence ID" value="NZ_JAAEDL010000022.1"/>
</dbReference>
<keyword evidence="3" id="KW-1185">Reference proteome</keyword>
<dbReference type="AlphaFoldDB" id="A0A9X9XGC3"/>
<dbReference type="EMBL" id="JAAEDL010000022">
    <property type="protein sequence ID" value="MBR0682759.1"/>
    <property type="molecule type" value="Genomic_DNA"/>
</dbReference>
<feature type="region of interest" description="Disordered" evidence="1">
    <location>
        <begin position="94"/>
        <end position="193"/>
    </location>
</feature>
<name>A0A9X9XGC3_9PROT</name>
<reference evidence="2" key="2">
    <citation type="journal article" date="2021" name="Syst. Appl. Microbiol.">
        <title>Roseomonas hellenica sp. nov., isolated from roots of wild-growing Alkanna tinctoria.</title>
        <authorList>
            <person name="Rat A."/>
            <person name="Naranjo H.D."/>
            <person name="Lebbe L."/>
            <person name="Cnockaert M."/>
            <person name="Krigas N."/>
            <person name="Grigoriadou K."/>
            <person name="Maloupa E."/>
            <person name="Willems A."/>
        </authorList>
    </citation>
    <scope>NUCLEOTIDE SEQUENCE</scope>
    <source>
        <strain evidence="2">LMG 31228</strain>
    </source>
</reference>
<reference evidence="2" key="1">
    <citation type="submission" date="2020-01" db="EMBL/GenBank/DDBJ databases">
        <authorList>
            <person name="Rat A."/>
        </authorList>
    </citation>
    <scope>NUCLEOTIDE SEQUENCE</scope>
    <source>
        <strain evidence="2">LMG 31228</strain>
    </source>
</reference>
<evidence type="ECO:0008006" key="4">
    <source>
        <dbReference type="Google" id="ProtNLM"/>
    </source>
</evidence>
<comment type="caution">
    <text evidence="2">The sequence shown here is derived from an EMBL/GenBank/DDBJ whole genome shotgun (WGS) entry which is preliminary data.</text>
</comment>
<accession>A0A9X9XGC3</accession>
<proteinExistence type="predicted"/>